<sequence length="66" mass="7524">MLQLLPAQNLFNYFLLLLAALSATIFFSNAKDEPNFEDDDSMYAFYGGAKRYRGPRPGIKRVAFDI</sequence>
<gene>
    <name evidence="2" type="ORF">SODALDRAFT_182805</name>
</gene>
<dbReference type="EMBL" id="ML119056">
    <property type="protein sequence ID" value="ROT38149.1"/>
    <property type="molecule type" value="Genomic_DNA"/>
</dbReference>
<dbReference type="RefSeq" id="XP_028465955.1">
    <property type="nucleotide sequence ID" value="XM_028607069.1"/>
</dbReference>
<reference evidence="2 3" key="1">
    <citation type="journal article" date="2018" name="Mol. Ecol.">
        <title>The obligate alkalophilic soda-lake fungus Sodiomyces alkalinus has shifted to a protein diet.</title>
        <authorList>
            <person name="Grum-Grzhimaylo A.A."/>
            <person name="Falkoski D.L."/>
            <person name="van den Heuvel J."/>
            <person name="Valero-Jimenez C.A."/>
            <person name="Min B."/>
            <person name="Choi I.G."/>
            <person name="Lipzen A."/>
            <person name="Daum C.G."/>
            <person name="Aanen D.K."/>
            <person name="Tsang A."/>
            <person name="Henrissat B."/>
            <person name="Bilanenko E.N."/>
            <person name="de Vries R.P."/>
            <person name="van Kan J.A.L."/>
            <person name="Grigoriev I.V."/>
            <person name="Debets A.J.M."/>
        </authorList>
    </citation>
    <scope>NUCLEOTIDE SEQUENCE [LARGE SCALE GENOMIC DNA]</scope>
    <source>
        <strain evidence="2 3">F11</strain>
    </source>
</reference>
<accession>A0A3N2PUH2</accession>
<dbReference type="Proteomes" id="UP000272025">
    <property type="component" value="Unassembled WGS sequence"/>
</dbReference>
<feature type="chain" id="PRO_5018013759" evidence="1">
    <location>
        <begin position="31"/>
        <end position="66"/>
    </location>
</feature>
<dbReference type="AlphaFoldDB" id="A0A3N2PUH2"/>
<organism evidence="2 3">
    <name type="scientific">Sodiomyces alkalinus (strain CBS 110278 / VKM F-3762 / F11)</name>
    <name type="common">Alkaliphilic filamentous fungus</name>
    <dbReference type="NCBI Taxonomy" id="1314773"/>
    <lineage>
        <taxon>Eukaryota</taxon>
        <taxon>Fungi</taxon>
        <taxon>Dikarya</taxon>
        <taxon>Ascomycota</taxon>
        <taxon>Pezizomycotina</taxon>
        <taxon>Sordariomycetes</taxon>
        <taxon>Hypocreomycetidae</taxon>
        <taxon>Glomerellales</taxon>
        <taxon>Plectosphaerellaceae</taxon>
        <taxon>Sodiomyces</taxon>
    </lineage>
</organism>
<evidence type="ECO:0000313" key="3">
    <source>
        <dbReference type="Proteomes" id="UP000272025"/>
    </source>
</evidence>
<name>A0A3N2PUH2_SODAK</name>
<dbReference type="GeneID" id="39575547"/>
<proteinExistence type="predicted"/>
<feature type="signal peptide" evidence="1">
    <location>
        <begin position="1"/>
        <end position="30"/>
    </location>
</feature>
<evidence type="ECO:0000313" key="2">
    <source>
        <dbReference type="EMBL" id="ROT38149.1"/>
    </source>
</evidence>
<evidence type="ECO:0000256" key="1">
    <source>
        <dbReference type="SAM" id="SignalP"/>
    </source>
</evidence>
<keyword evidence="1" id="KW-0732">Signal</keyword>
<protein>
    <submittedName>
        <fullName evidence="2">Uncharacterized protein</fullName>
    </submittedName>
</protein>
<keyword evidence="3" id="KW-1185">Reference proteome</keyword>